<organism evidence="4 5">
    <name type="scientific">Acrasis kona</name>
    <dbReference type="NCBI Taxonomy" id="1008807"/>
    <lineage>
        <taxon>Eukaryota</taxon>
        <taxon>Discoba</taxon>
        <taxon>Heterolobosea</taxon>
        <taxon>Tetramitia</taxon>
        <taxon>Eutetramitia</taxon>
        <taxon>Acrasidae</taxon>
        <taxon>Acrasis</taxon>
    </lineage>
</organism>
<dbReference type="AlphaFoldDB" id="A0AAW2ZD83"/>
<keyword evidence="1" id="KW-0175">Coiled coil</keyword>
<feature type="compositionally biased region" description="Basic residues" evidence="2">
    <location>
        <begin position="254"/>
        <end position="270"/>
    </location>
</feature>
<feature type="compositionally biased region" description="Polar residues" evidence="2">
    <location>
        <begin position="194"/>
        <end position="208"/>
    </location>
</feature>
<comment type="caution">
    <text evidence="4">The sequence shown here is derived from an EMBL/GenBank/DDBJ whole genome shotgun (WGS) entry which is preliminary data.</text>
</comment>
<accession>A0AAW2ZD83</accession>
<feature type="compositionally biased region" description="Polar residues" evidence="2">
    <location>
        <begin position="279"/>
        <end position="291"/>
    </location>
</feature>
<evidence type="ECO:0000313" key="4">
    <source>
        <dbReference type="EMBL" id="KAL0486825.1"/>
    </source>
</evidence>
<gene>
    <name evidence="4" type="ORF">AKO1_001169</name>
</gene>
<name>A0AAW2ZD83_9EUKA</name>
<keyword evidence="5" id="KW-1185">Reference proteome</keyword>
<evidence type="ECO:0000256" key="3">
    <source>
        <dbReference type="SAM" id="Phobius"/>
    </source>
</evidence>
<evidence type="ECO:0000313" key="5">
    <source>
        <dbReference type="Proteomes" id="UP001431209"/>
    </source>
</evidence>
<feature type="transmembrane region" description="Helical" evidence="3">
    <location>
        <begin position="6"/>
        <end position="25"/>
    </location>
</feature>
<proteinExistence type="predicted"/>
<keyword evidence="3 4" id="KW-0812">Transmembrane</keyword>
<protein>
    <submittedName>
        <fullName evidence="4">1 TM domain-containing transmembrane protein</fullName>
    </submittedName>
</protein>
<feature type="coiled-coil region" evidence="1">
    <location>
        <begin position="42"/>
        <end position="151"/>
    </location>
</feature>
<feature type="region of interest" description="Disordered" evidence="2">
    <location>
        <begin position="178"/>
        <end position="291"/>
    </location>
</feature>
<sequence>MSSNNNNLPIVIGSIIGGTLIGYALSRSLSKQPEPVVMIKEDEALINKLSLAKIENEELRKRILLLQNAATTISDNNDQLEKEEVDLLELIKKNEDEKRQLEEQLRREFALKEESLEIEQRKQIESLMEQLNAETRQKKDSIRKVASLELQLAAKTITTPSDDQEQITLDSVVNIKKKNPRRKKKQDDLEKSTENVQLVESQDGTQEGATVEKKNPRRRKKQDDLEKSTENVQLVDSPKLEDSTQETQGETAEKKKKSYSNRGGRGRRGGKATVAGGTLVNSQYLTNSITE</sequence>
<reference evidence="4 5" key="1">
    <citation type="submission" date="2024-03" db="EMBL/GenBank/DDBJ databases">
        <title>The Acrasis kona genome and developmental transcriptomes reveal deep origins of eukaryotic multicellular pathways.</title>
        <authorList>
            <person name="Sheikh S."/>
            <person name="Fu C.-J."/>
            <person name="Brown M.W."/>
            <person name="Baldauf S.L."/>
        </authorList>
    </citation>
    <scope>NUCLEOTIDE SEQUENCE [LARGE SCALE GENOMIC DNA]</scope>
    <source>
        <strain evidence="4 5">ATCC MYA-3509</strain>
    </source>
</reference>
<dbReference type="Proteomes" id="UP001431209">
    <property type="component" value="Unassembled WGS sequence"/>
</dbReference>
<dbReference type="EMBL" id="JAOPGA020001272">
    <property type="protein sequence ID" value="KAL0486825.1"/>
    <property type="molecule type" value="Genomic_DNA"/>
</dbReference>
<keyword evidence="3" id="KW-0472">Membrane</keyword>
<evidence type="ECO:0000256" key="1">
    <source>
        <dbReference type="SAM" id="Coils"/>
    </source>
</evidence>
<evidence type="ECO:0000256" key="2">
    <source>
        <dbReference type="SAM" id="MobiDB-lite"/>
    </source>
</evidence>
<keyword evidence="3" id="KW-1133">Transmembrane helix</keyword>